<evidence type="ECO:0000313" key="2">
    <source>
        <dbReference type="Proteomes" id="UP000683360"/>
    </source>
</evidence>
<gene>
    <name evidence="1" type="ORF">MEDL_30969</name>
</gene>
<organism evidence="1 2">
    <name type="scientific">Mytilus edulis</name>
    <name type="common">Blue mussel</name>
    <dbReference type="NCBI Taxonomy" id="6550"/>
    <lineage>
        <taxon>Eukaryota</taxon>
        <taxon>Metazoa</taxon>
        <taxon>Spiralia</taxon>
        <taxon>Lophotrochozoa</taxon>
        <taxon>Mollusca</taxon>
        <taxon>Bivalvia</taxon>
        <taxon>Autobranchia</taxon>
        <taxon>Pteriomorphia</taxon>
        <taxon>Mytilida</taxon>
        <taxon>Mytiloidea</taxon>
        <taxon>Mytilidae</taxon>
        <taxon>Mytilinae</taxon>
        <taxon>Mytilus</taxon>
    </lineage>
</organism>
<dbReference type="EMBL" id="CAJPWZ010001522">
    <property type="protein sequence ID" value="CAG2217275.1"/>
    <property type="molecule type" value="Genomic_DNA"/>
</dbReference>
<protein>
    <submittedName>
        <fullName evidence="1">Uncharacterized protein</fullName>
    </submittedName>
</protein>
<proteinExistence type="predicted"/>
<dbReference type="AlphaFoldDB" id="A0A8S3SDM7"/>
<dbReference type="OrthoDB" id="6109278at2759"/>
<accession>A0A8S3SDM7</accession>
<reference evidence="1" key="1">
    <citation type="submission" date="2021-03" db="EMBL/GenBank/DDBJ databases">
        <authorList>
            <person name="Bekaert M."/>
        </authorList>
    </citation>
    <scope>NUCLEOTIDE SEQUENCE</scope>
</reference>
<sequence length="168" mass="19992">MTERKLANCTSWLCLVFDFLPPAFFNHILAWYIKQYNVSTIFDKRTRTKRNALYRQIGVFDLNGRDRDQLVVCEGPNVVALQVWNNSVYSRCGKMANKVFEFINSIQKRYSMRVTYTHSFKCKDENFTMNQETLGALLIQQEYWCSEHNKNHKCDDIVNPWKEIEEIK</sequence>
<name>A0A8S3SDM7_MYTED</name>
<dbReference type="Proteomes" id="UP000683360">
    <property type="component" value="Unassembled WGS sequence"/>
</dbReference>
<comment type="caution">
    <text evidence="1">The sequence shown here is derived from an EMBL/GenBank/DDBJ whole genome shotgun (WGS) entry which is preliminary data.</text>
</comment>
<evidence type="ECO:0000313" key="1">
    <source>
        <dbReference type="EMBL" id="CAG2217275.1"/>
    </source>
</evidence>
<keyword evidence="2" id="KW-1185">Reference proteome</keyword>